<comment type="caution">
    <text evidence="9">The sequence shown here is derived from an EMBL/GenBank/DDBJ whole genome shotgun (WGS) entry which is preliminary data.</text>
</comment>
<evidence type="ECO:0000256" key="2">
    <source>
        <dbReference type="ARBA" id="ARBA00007441"/>
    </source>
</evidence>
<dbReference type="Pfam" id="PF00155">
    <property type="entry name" value="Aminotran_1_2"/>
    <property type="match status" value="1"/>
</dbReference>
<dbReference type="InterPro" id="IPR015422">
    <property type="entry name" value="PyrdxlP-dep_Trfase_small"/>
</dbReference>
<dbReference type="AlphaFoldDB" id="A0A256FEQ2"/>
<feature type="domain" description="Aminotransferase class I/classII large" evidence="8">
    <location>
        <begin position="37"/>
        <end position="388"/>
    </location>
</feature>
<evidence type="ECO:0000259" key="8">
    <source>
        <dbReference type="Pfam" id="PF00155"/>
    </source>
</evidence>
<evidence type="ECO:0000313" key="9">
    <source>
        <dbReference type="EMBL" id="OYR13352.1"/>
    </source>
</evidence>
<comment type="similarity">
    <text evidence="2">Belongs to the class-I pyridoxal-phosphate-dependent aminotransferase family.</text>
</comment>
<dbReference type="EMBL" id="NNRJ01000053">
    <property type="protein sequence ID" value="OYR13352.1"/>
    <property type="molecule type" value="Genomic_DNA"/>
</dbReference>
<dbReference type="SUPFAM" id="SSF53383">
    <property type="entry name" value="PLP-dependent transferases"/>
    <property type="match status" value="1"/>
</dbReference>
<dbReference type="RefSeq" id="WP_094508955.1">
    <property type="nucleotide sequence ID" value="NZ_JBHEEK010000024.1"/>
</dbReference>
<dbReference type="OrthoDB" id="9804407at2"/>
<dbReference type="Gene3D" id="3.90.1150.10">
    <property type="entry name" value="Aspartate Aminotransferase, domain 1"/>
    <property type="match status" value="1"/>
</dbReference>
<keyword evidence="5" id="KW-0808">Transferase</keyword>
<organism evidence="9 10">
    <name type="scientific">Brucella thiophenivorans</name>
    <dbReference type="NCBI Taxonomy" id="571255"/>
    <lineage>
        <taxon>Bacteria</taxon>
        <taxon>Pseudomonadati</taxon>
        <taxon>Pseudomonadota</taxon>
        <taxon>Alphaproteobacteria</taxon>
        <taxon>Hyphomicrobiales</taxon>
        <taxon>Brucellaceae</taxon>
        <taxon>Brucella/Ochrobactrum group</taxon>
        <taxon>Brucella</taxon>
    </lineage>
</organism>
<sequence length="395" mass="43596">MNFQSANWPIAGTPARINTIELNQICDIADLAREDPDVIKLWIGEGDLPTPAFIREAAINALENGQTRYTYALGVPALRDALARYHKRHWNVDLSPNRFSATAGGVQAIMQAFQAVLSPGDEVIVPVPAWPNLIEIIGILGGKVVPVPYRTTEQGGFSLDLEDLFAAVTPRTKVIAINSPSNPTGWIMPREQMVAVRDFARERGLWIVSDEVYSHFTYDGSLAPSFLELTEPTDRLLITNTFSKNWCMTGWRVGWIIYPEGMSTIFDNLSQYNTTSVSTFSQYAAVAALDQGDSFIKELVARSTKGREIICSTLDKLPNVRVFWPEGTFYFFFSVHGMNNGYDMAKRILREASVGVAPGSAFGPGGEAFLRVCFAVDPALIAEGAGRLETFLKKL</sequence>
<dbReference type="EC" id="2.6.1.1" evidence="3"/>
<dbReference type="GO" id="GO:0006520">
    <property type="term" value="P:amino acid metabolic process"/>
    <property type="evidence" value="ECO:0007669"/>
    <property type="project" value="InterPro"/>
</dbReference>
<dbReference type="CDD" id="cd00609">
    <property type="entry name" value="AAT_like"/>
    <property type="match status" value="1"/>
</dbReference>
<dbReference type="InterPro" id="IPR050596">
    <property type="entry name" value="AspAT/PAT-like"/>
</dbReference>
<comment type="cofactor">
    <cofactor evidence="1">
        <name>pyridoxal 5'-phosphate</name>
        <dbReference type="ChEBI" id="CHEBI:597326"/>
    </cofactor>
</comment>
<reference evidence="9 10" key="1">
    <citation type="submission" date="2017-07" db="EMBL/GenBank/DDBJ databases">
        <title>Phylogenetic study on the rhizospheric bacterium Ochrobactrum sp. A44.</title>
        <authorList>
            <person name="Krzyzanowska D.M."/>
            <person name="Ossowicki A."/>
            <person name="Rajewska M."/>
            <person name="Maciag T."/>
            <person name="Kaczynski Z."/>
            <person name="Czerwicka M."/>
            <person name="Jafra S."/>
        </authorList>
    </citation>
    <scope>NUCLEOTIDE SEQUENCE [LARGE SCALE GENOMIC DNA]</scope>
    <source>
        <strain evidence="9 10">DSM 7216</strain>
    </source>
</reference>
<evidence type="ECO:0000256" key="6">
    <source>
        <dbReference type="ARBA" id="ARBA00022898"/>
    </source>
</evidence>
<dbReference type="NCBIfam" id="NF004770">
    <property type="entry name" value="PRK06108.1"/>
    <property type="match status" value="1"/>
</dbReference>
<evidence type="ECO:0000256" key="4">
    <source>
        <dbReference type="ARBA" id="ARBA00022576"/>
    </source>
</evidence>
<dbReference type="InterPro" id="IPR004839">
    <property type="entry name" value="Aminotransferase_I/II_large"/>
</dbReference>
<evidence type="ECO:0000256" key="5">
    <source>
        <dbReference type="ARBA" id="ARBA00022679"/>
    </source>
</evidence>
<dbReference type="PANTHER" id="PTHR46383">
    <property type="entry name" value="ASPARTATE AMINOTRANSFERASE"/>
    <property type="match status" value="1"/>
</dbReference>
<keyword evidence="9" id="KW-0456">Lyase</keyword>
<comment type="catalytic activity">
    <reaction evidence="7">
        <text>L-aspartate + 2-oxoglutarate = oxaloacetate + L-glutamate</text>
        <dbReference type="Rhea" id="RHEA:21824"/>
        <dbReference type="ChEBI" id="CHEBI:16452"/>
        <dbReference type="ChEBI" id="CHEBI:16810"/>
        <dbReference type="ChEBI" id="CHEBI:29985"/>
        <dbReference type="ChEBI" id="CHEBI:29991"/>
        <dbReference type="EC" id="2.6.1.1"/>
    </reaction>
</comment>
<evidence type="ECO:0000313" key="10">
    <source>
        <dbReference type="Proteomes" id="UP000215590"/>
    </source>
</evidence>
<dbReference type="GO" id="GO:0030170">
    <property type="term" value="F:pyridoxal phosphate binding"/>
    <property type="evidence" value="ECO:0007669"/>
    <property type="project" value="InterPro"/>
</dbReference>
<accession>A0A256FEQ2</accession>
<dbReference type="GO" id="GO:0016829">
    <property type="term" value="F:lyase activity"/>
    <property type="evidence" value="ECO:0007669"/>
    <property type="project" value="UniProtKB-KW"/>
</dbReference>
<keyword evidence="6" id="KW-0663">Pyridoxal phosphate</keyword>
<name>A0A256FEQ2_9HYPH</name>
<proteinExistence type="inferred from homology"/>
<dbReference type="InterPro" id="IPR015424">
    <property type="entry name" value="PyrdxlP-dep_Trfase"/>
</dbReference>
<dbReference type="GO" id="GO:0004069">
    <property type="term" value="F:L-aspartate:2-oxoglutarate aminotransferase activity"/>
    <property type="evidence" value="ECO:0007669"/>
    <property type="project" value="UniProtKB-EC"/>
</dbReference>
<dbReference type="Gene3D" id="3.40.640.10">
    <property type="entry name" value="Type I PLP-dependent aspartate aminotransferase-like (Major domain)"/>
    <property type="match status" value="1"/>
</dbReference>
<dbReference type="Proteomes" id="UP000215590">
    <property type="component" value="Unassembled WGS sequence"/>
</dbReference>
<keyword evidence="10" id="KW-1185">Reference proteome</keyword>
<keyword evidence="4" id="KW-0032">Aminotransferase</keyword>
<protein>
    <recommendedName>
        <fullName evidence="3">aspartate transaminase</fullName>
        <ecNumber evidence="3">2.6.1.1</ecNumber>
    </recommendedName>
</protein>
<evidence type="ECO:0000256" key="3">
    <source>
        <dbReference type="ARBA" id="ARBA00012753"/>
    </source>
</evidence>
<gene>
    <name evidence="9" type="ORF">CEV31_3465</name>
</gene>
<evidence type="ECO:0000256" key="1">
    <source>
        <dbReference type="ARBA" id="ARBA00001933"/>
    </source>
</evidence>
<dbReference type="InterPro" id="IPR015421">
    <property type="entry name" value="PyrdxlP-dep_Trfase_major"/>
</dbReference>
<evidence type="ECO:0000256" key="7">
    <source>
        <dbReference type="ARBA" id="ARBA00049185"/>
    </source>
</evidence>